<dbReference type="STRING" id="264251.FB00_08465"/>
<sequence>MRPGQPRHYLMCRPTYFTVSYEINPWMDRRTPVDTPLAVAQWERLRDTYRDLGHAVETIDPVPGLPDMVYAANGATVVDGLVYSARFTHPERGPEGPAYLKWFADHGYVTHLAEHVNEGEGDLLVAGDVVLAGTGFRTDRAAHAEAAALWGREVVTLELVDPRFYHLDTALTVLRGDSGEASGVRGSDGGAHPALTGPPPVDVVYYPPAFSPAAQEVLRERYPDALLATEEDAVVLGLNAVSDGAHVVHAPRAERLAAALRERGYETIAVDTSELLRGGGGAKCCTLEIREMAAGSAAAAGSAS</sequence>
<dbReference type="EMBL" id="JNBQ01000006">
    <property type="protein sequence ID" value="KLN35170.1"/>
    <property type="molecule type" value="Genomic_DNA"/>
</dbReference>
<comment type="caution">
    <text evidence="1">The sequence shown here is derived from an EMBL/GenBank/DDBJ whole genome shotgun (WGS) entry which is preliminary data.</text>
</comment>
<dbReference type="NCBIfam" id="NF045659">
    <property type="entry name" value="DiMArgaseDdahMtb"/>
    <property type="match status" value="1"/>
</dbReference>
<dbReference type="SUPFAM" id="SSF55909">
    <property type="entry name" value="Pentein"/>
    <property type="match status" value="1"/>
</dbReference>
<accession>A0A0H2KNS9</accession>
<proteinExistence type="predicted"/>
<dbReference type="PANTHER" id="PTHR47271">
    <property type="entry name" value="ARGININE DEIMINASE"/>
    <property type="match status" value="1"/>
</dbReference>
<protein>
    <recommendedName>
        <fullName evidence="3">N-dimethylarginine dimethylaminohydrolase</fullName>
    </recommendedName>
</protein>
<dbReference type="GO" id="GO:0016990">
    <property type="term" value="F:arginine deiminase activity"/>
    <property type="evidence" value="ECO:0007669"/>
    <property type="project" value="TreeGrafter"/>
</dbReference>
<dbReference type="PATRIC" id="fig|264251.5.peg.1721"/>
<dbReference type="Proteomes" id="UP000035265">
    <property type="component" value="Unassembled WGS sequence"/>
</dbReference>
<dbReference type="PANTHER" id="PTHR47271:SF2">
    <property type="entry name" value="ARGININE DEIMINASE"/>
    <property type="match status" value="1"/>
</dbReference>
<evidence type="ECO:0000313" key="2">
    <source>
        <dbReference type="Proteomes" id="UP000035265"/>
    </source>
</evidence>
<reference evidence="1 2" key="1">
    <citation type="submission" date="2014-05" db="EMBL/GenBank/DDBJ databases">
        <title>Cellulosimicrobium funkei U11 genome.</title>
        <authorList>
            <person name="Hu C."/>
            <person name="Gong Y."/>
            <person name="Wan W."/>
            <person name="Jiang M."/>
        </authorList>
    </citation>
    <scope>NUCLEOTIDE SEQUENCE [LARGE SCALE GENOMIC DNA]</scope>
    <source>
        <strain evidence="1 2">U11</strain>
    </source>
</reference>
<gene>
    <name evidence="1" type="ORF">FB00_08465</name>
</gene>
<dbReference type="GO" id="GO:0019546">
    <property type="term" value="P:L-arginine deiminase pathway"/>
    <property type="evidence" value="ECO:0007669"/>
    <property type="project" value="TreeGrafter"/>
</dbReference>
<dbReference type="Gene3D" id="3.75.10.10">
    <property type="entry name" value="L-arginine/glycine Amidinotransferase, Chain A"/>
    <property type="match status" value="1"/>
</dbReference>
<name>A0A0H2KNS9_9MICO</name>
<evidence type="ECO:0000313" key="1">
    <source>
        <dbReference type="EMBL" id="KLN35170.1"/>
    </source>
</evidence>
<dbReference type="AlphaFoldDB" id="A0A0H2KNS9"/>
<dbReference type="RefSeq" id="WP_047232432.1">
    <property type="nucleotide sequence ID" value="NZ_JNBQ01000006.1"/>
</dbReference>
<evidence type="ECO:0008006" key="3">
    <source>
        <dbReference type="Google" id="ProtNLM"/>
    </source>
</evidence>
<organism evidence="1 2">
    <name type="scientific">Cellulosimicrobium funkei</name>
    <dbReference type="NCBI Taxonomy" id="264251"/>
    <lineage>
        <taxon>Bacteria</taxon>
        <taxon>Bacillati</taxon>
        <taxon>Actinomycetota</taxon>
        <taxon>Actinomycetes</taxon>
        <taxon>Micrococcales</taxon>
        <taxon>Promicromonosporaceae</taxon>
        <taxon>Cellulosimicrobium</taxon>
    </lineage>
</organism>
<keyword evidence="2" id="KW-1185">Reference proteome</keyword>